<comment type="caution">
    <text evidence="5">The sequence shown here is derived from an EMBL/GenBank/DDBJ whole genome shotgun (WGS) entry which is preliminary data.</text>
</comment>
<keyword evidence="3" id="KW-0411">Iron-sulfur</keyword>
<keyword evidence="1" id="KW-0479">Metal-binding</keyword>
<feature type="domain" description="Thioredoxin" evidence="4">
    <location>
        <begin position="1"/>
        <end position="112"/>
    </location>
</feature>
<dbReference type="GO" id="GO:0006879">
    <property type="term" value="P:intracellular iron ion homeostasis"/>
    <property type="evidence" value="ECO:0007669"/>
    <property type="project" value="TreeGrafter"/>
</dbReference>
<dbReference type="InterPro" id="IPR013766">
    <property type="entry name" value="Thioredoxin_domain"/>
</dbReference>
<proteinExistence type="predicted"/>
<evidence type="ECO:0000313" key="5">
    <source>
        <dbReference type="EMBL" id="KAF6209640.1"/>
    </source>
</evidence>
<dbReference type="PANTHER" id="PTHR10293">
    <property type="entry name" value="GLUTAREDOXIN FAMILY MEMBER"/>
    <property type="match status" value="1"/>
</dbReference>
<evidence type="ECO:0000313" key="6">
    <source>
        <dbReference type="Proteomes" id="UP000466442"/>
    </source>
</evidence>
<dbReference type="CDD" id="cd03028">
    <property type="entry name" value="GRX_PICOT_like"/>
    <property type="match status" value="2"/>
</dbReference>
<dbReference type="PANTHER" id="PTHR10293:SF73">
    <property type="entry name" value="GLUTAREDOXIN-3"/>
    <property type="match status" value="1"/>
</dbReference>
<dbReference type="Pfam" id="PF00085">
    <property type="entry name" value="Thioredoxin"/>
    <property type="match status" value="1"/>
</dbReference>
<dbReference type="PROSITE" id="PS51352">
    <property type="entry name" value="THIOREDOXIN_2"/>
    <property type="match status" value="1"/>
</dbReference>
<name>A0A8S9XKU2_APOLU</name>
<evidence type="ECO:0000256" key="2">
    <source>
        <dbReference type="ARBA" id="ARBA00023004"/>
    </source>
</evidence>
<dbReference type="FunFam" id="3.40.30.10:FF:000012">
    <property type="entry name" value="Monothiol glutaredoxin"/>
    <property type="match status" value="2"/>
</dbReference>
<evidence type="ECO:0000256" key="1">
    <source>
        <dbReference type="ARBA" id="ARBA00022723"/>
    </source>
</evidence>
<protein>
    <recommendedName>
        <fullName evidence="4">Thioredoxin domain-containing protein</fullName>
    </recommendedName>
</protein>
<evidence type="ECO:0000259" key="4">
    <source>
        <dbReference type="PROSITE" id="PS51352"/>
    </source>
</evidence>
<dbReference type="InterPro" id="IPR002109">
    <property type="entry name" value="Glutaredoxin"/>
</dbReference>
<dbReference type="Proteomes" id="UP000466442">
    <property type="component" value="Unassembled WGS sequence"/>
</dbReference>
<dbReference type="GO" id="GO:0005829">
    <property type="term" value="C:cytosol"/>
    <property type="evidence" value="ECO:0007669"/>
    <property type="project" value="TreeGrafter"/>
</dbReference>
<dbReference type="GO" id="GO:0005634">
    <property type="term" value="C:nucleus"/>
    <property type="evidence" value="ECO:0007669"/>
    <property type="project" value="TreeGrafter"/>
</dbReference>
<dbReference type="InterPro" id="IPR004480">
    <property type="entry name" value="Monothiol_GRX-rel"/>
</dbReference>
<reference evidence="5" key="1">
    <citation type="journal article" date="2021" name="Mol. Ecol. Resour.">
        <title>Apolygus lucorum genome provides insights into omnivorousness and mesophyll feeding.</title>
        <authorList>
            <person name="Liu Y."/>
            <person name="Liu H."/>
            <person name="Wang H."/>
            <person name="Huang T."/>
            <person name="Liu B."/>
            <person name="Yang B."/>
            <person name="Yin L."/>
            <person name="Li B."/>
            <person name="Zhang Y."/>
            <person name="Zhang S."/>
            <person name="Jiang F."/>
            <person name="Zhang X."/>
            <person name="Ren Y."/>
            <person name="Wang B."/>
            <person name="Wang S."/>
            <person name="Lu Y."/>
            <person name="Wu K."/>
            <person name="Fan W."/>
            <person name="Wang G."/>
        </authorList>
    </citation>
    <scope>NUCLEOTIDE SEQUENCE</scope>
    <source>
        <strain evidence="5">12Hb</strain>
    </source>
</reference>
<keyword evidence="2" id="KW-0408">Iron</keyword>
<keyword evidence="6" id="KW-1185">Reference proteome</keyword>
<dbReference type="EMBL" id="WIXP02000006">
    <property type="protein sequence ID" value="KAF6209640.1"/>
    <property type="molecule type" value="Genomic_DNA"/>
</dbReference>
<sequence>MSSPNVLPISIVNTEEFDTVLRNSGLMVCHFYADWVDQCQHMDKILVELANQPEYAGVKFAKVPAEEVVDISHRYSISAVPTILILRRNKEVDRINGSNPAELVSKLKQHINLIKTDKMPAPPKQEMPLEEKLKRLTTQSPVMLFMKGNAANPRCGFSRQMIELLNGHQVDYKTFDILTDNEVREGLKKLFNWPTYPQLYVEGELVGGLDVVKDLSSSGELLKMMPKAACTKERLKFLTTKSPVMVFMKGNKEQPRCGFSRQLITILELTGVPFETFDILEDETVRQELKVYSNWPTYPQVYVNGELIGGLDVIKELHAMNQLIPSLNPSTEKTA</sequence>
<dbReference type="GO" id="GO:0046872">
    <property type="term" value="F:metal ion binding"/>
    <property type="evidence" value="ECO:0007669"/>
    <property type="project" value="UniProtKB-KW"/>
</dbReference>
<dbReference type="OrthoDB" id="415696at2759"/>
<dbReference type="PROSITE" id="PS51354">
    <property type="entry name" value="GLUTAREDOXIN_2"/>
    <property type="match status" value="2"/>
</dbReference>
<dbReference type="GO" id="GO:0051536">
    <property type="term" value="F:iron-sulfur cluster binding"/>
    <property type="evidence" value="ECO:0007669"/>
    <property type="project" value="UniProtKB-KW"/>
</dbReference>
<accession>A0A8S9XKU2</accession>
<organism evidence="5 6">
    <name type="scientific">Apolygus lucorum</name>
    <name type="common">Small green plant bug</name>
    <name type="synonym">Lygocoris lucorum</name>
    <dbReference type="NCBI Taxonomy" id="248454"/>
    <lineage>
        <taxon>Eukaryota</taxon>
        <taxon>Metazoa</taxon>
        <taxon>Ecdysozoa</taxon>
        <taxon>Arthropoda</taxon>
        <taxon>Hexapoda</taxon>
        <taxon>Insecta</taxon>
        <taxon>Pterygota</taxon>
        <taxon>Neoptera</taxon>
        <taxon>Paraneoptera</taxon>
        <taxon>Hemiptera</taxon>
        <taxon>Heteroptera</taxon>
        <taxon>Panheteroptera</taxon>
        <taxon>Cimicomorpha</taxon>
        <taxon>Miridae</taxon>
        <taxon>Mirini</taxon>
        <taxon>Apolygus</taxon>
    </lineage>
</organism>
<gene>
    <name evidence="5" type="ORF">GE061_015388</name>
</gene>
<dbReference type="Pfam" id="PF00462">
    <property type="entry name" value="Glutaredoxin"/>
    <property type="match status" value="2"/>
</dbReference>
<dbReference type="AlphaFoldDB" id="A0A8S9XKU2"/>
<dbReference type="Gene3D" id="3.40.30.10">
    <property type="entry name" value="Glutaredoxin"/>
    <property type="match status" value="3"/>
</dbReference>
<dbReference type="InterPro" id="IPR033658">
    <property type="entry name" value="GRX_PICOT-like"/>
</dbReference>
<dbReference type="InterPro" id="IPR036249">
    <property type="entry name" value="Thioredoxin-like_sf"/>
</dbReference>
<dbReference type="SUPFAM" id="SSF52833">
    <property type="entry name" value="Thioredoxin-like"/>
    <property type="match status" value="3"/>
</dbReference>
<evidence type="ECO:0000256" key="3">
    <source>
        <dbReference type="ARBA" id="ARBA00023014"/>
    </source>
</evidence>